<dbReference type="Gene3D" id="1.25.40.10">
    <property type="entry name" value="Tetratricopeptide repeat domain"/>
    <property type="match status" value="3"/>
</dbReference>
<dbReference type="PROSITE" id="PS51375">
    <property type="entry name" value="PPR"/>
    <property type="match status" value="6"/>
</dbReference>
<dbReference type="Pfam" id="PF13041">
    <property type="entry name" value="PPR_2"/>
    <property type="match status" value="2"/>
</dbReference>
<dbReference type="InterPro" id="IPR011990">
    <property type="entry name" value="TPR-like_helical_dom_sf"/>
</dbReference>
<evidence type="ECO:0008006" key="7">
    <source>
        <dbReference type="Google" id="ProtNLM"/>
    </source>
</evidence>
<dbReference type="InterPro" id="IPR050872">
    <property type="entry name" value="PPR_P_subfamily"/>
</dbReference>
<gene>
    <name evidence="5" type="ORF">H6P81_019007</name>
</gene>
<keyword evidence="6" id="KW-1185">Reference proteome</keyword>
<dbReference type="Pfam" id="PF12854">
    <property type="entry name" value="PPR_1"/>
    <property type="match status" value="2"/>
</dbReference>
<evidence type="ECO:0000313" key="5">
    <source>
        <dbReference type="EMBL" id="KAG9443153.1"/>
    </source>
</evidence>
<feature type="region of interest" description="Disordered" evidence="4">
    <location>
        <begin position="1"/>
        <end position="55"/>
    </location>
</feature>
<accession>A0AAV7E2V5</accession>
<feature type="repeat" description="PPR" evidence="3">
    <location>
        <begin position="402"/>
        <end position="436"/>
    </location>
</feature>
<comment type="similarity">
    <text evidence="1">Belongs to the PPR family. P subfamily.</text>
</comment>
<dbReference type="NCBIfam" id="TIGR00756">
    <property type="entry name" value="PPR"/>
    <property type="match status" value="6"/>
</dbReference>
<name>A0AAV7E2V5_ARIFI</name>
<evidence type="ECO:0000256" key="3">
    <source>
        <dbReference type="PROSITE-ProRule" id="PRU00708"/>
    </source>
</evidence>
<dbReference type="PANTHER" id="PTHR46128">
    <property type="entry name" value="MITOCHONDRIAL GROUP I INTRON SPLICING FACTOR CCM1"/>
    <property type="match status" value="1"/>
</dbReference>
<protein>
    <recommendedName>
        <fullName evidence="7">Pentatricopeptide repeat-containing protein</fullName>
    </recommendedName>
</protein>
<sequence length="607" mass="67485">MGKLPPSLRTAKLDFPLTRAPLVPQSPSPSHAAKPLKPKSSKNRKTNKNASHSLPPAIFKSSSLSDAKKIFDAFVSSTSASNVALSIAAHNAVLQSFSLVATDPRDTLYLLQHMRDSSPSFDPDHSTYHVVLSQCRSLSAVDETLEFMSCYGCPPQPSTVDIAVRSLCAVDLLEEASELVKSLALRDVPPDRFTYNFLVRRFCKTRSISTVYQLIDELQTTAKLKPDLVTYTILIDAVCNNKNLREAMRLLEELRRMGFKPDCFLYNTIMKGYCVLDRGEETIVVYKKMLEEGIKPDLVTYNTLVFGLSKVGRVEKAREFLDVMVEMGHFPDTVTYTSLMNGMCRKGKALDAVNLLKEMEEKGCAPNECTYATLLHGLCKGKHLDKGMEVYHIMKSNNMKLDVTSYSVLLRVLCRDGRIAEAYEVFDYARDSKSVTEVAAYTVLESSIKWVQKMKNSDIHFGSSRILESSGMIKGSQKWYSMWLVRCATRCPDAAHALVEDVTQRNKRECWGCTATELKKDENDMDVFGGGTKGRASHSDPQVNWAKGNVFSFTLATLNLRQSESSHVLVLALTGNSSISLLVDSKGTFTRGGRELNSVVNGSDSAR</sequence>
<dbReference type="EMBL" id="JAINDJ010000007">
    <property type="protein sequence ID" value="KAG9443153.1"/>
    <property type="molecule type" value="Genomic_DNA"/>
</dbReference>
<dbReference type="InterPro" id="IPR002885">
    <property type="entry name" value="PPR_rpt"/>
</dbReference>
<feature type="compositionally biased region" description="Basic residues" evidence="4">
    <location>
        <begin position="34"/>
        <end position="47"/>
    </location>
</feature>
<feature type="repeat" description="PPR" evidence="3">
    <location>
        <begin position="227"/>
        <end position="261"/>
    </location>
</feature>
<feature type="repeat" description="PPR" evidence="3">
    <location>
        <begin position="367"/>
        <end position="401"/>
    </location>
</feature>
<reference evidence="5 6" key="1">
    <citation type="submission" date="2021-07" db="EMBL/GenBank/DDBJ databases">
        <title>The Aristolochia fimbriata genome: insights into angiosperm evolution, floral development and chemical biosynthesis.</title>
        <authorList>
            <person name="Jiao Y."/>
        </authorList>
    </citation>
    <scope>NUCLEOTIDE SEQUENCE [LARGE SCALE GENOMIC DNA]</scope>
    <source>
        <strain evidence="5">IBCAS-2021</strain>
        <tissue evidence="5">Leaf</tissue>
    </source>
</reference>
<dbReference type="PANTHER" id="PTHR46128:SF211">
    <property type="entry name" value="PENTACOTRIPEPTIDE-REPEAT REGION OF PRORP DOMAIN-CONTAINING PROTEIN"/>
    <property type="match status" value="1"/>
</dbReference>
<feature type="repeat" description="PPR" evidence="3">
    <location>
        <begin position="297"/>
        <end position="331"/>
    </location>
</feature>
<evidence type="ECO:0000313" key="6">
    <source>
        <dbReference type="Proteomes" id="UP000825729"/>
    </source>
</evidence>
<evidence type="ECO:0000256" key="4">
    <source>
        <dbReference type="SAM" id="MobiDB-lite"/>
    </source>
</evidence>
<feature type="repeat" description="PPR" evidence="3">
    <location>
        <begin position="262"/>
        <end position="296"/>
    </location>
</feature>
<dbReference type="SUPFAM" id="SSF81901">
    <property type="entry name" value="HCP-like"/>
    <property type="match status" value="1"/>
</dbReference>
<feature type="repeat" description="PPR" evidence="3">
    <location>
        <begin position="332"/>
        <end position="366"/>
    </location>
</feature>
<organism evidence="5 6">
    <name type="scientific">Aristolochia fimbriata</name>
    <name type="common">White veined hardy Dutchman's pipe vine</name>
    <dbReference type="NCBI Taxonomy" id="158543"/>
    <lineage>
        <taxon>Eukaryota</taxon>
        <taxon>Viridiplantae</taxon>
        <taxon>Streptophyta</taxon>
        <taxon>Embryophyta</taxon>
        <taxon>Tracheophyta</taxon>
        <taxon>Spermatophyta</taxon>
        <taxon>Magnoliopsida</taxon>
        <taxon>Magnoliidae</taxon>
        <taxon>Piperales</taxon>
        <taxon>Aristolochiaceae</taxon>
        <taxon>Aristolochia</taxon>
    </lineage>
</organism>
<evidence type="ECO:0000256" key="2">
    <source>
        <dbReference type="ARBA" id="ARBA00022737"/>
    </source>
</evidence>
<dbReference type="AlphaFoldDB" id="A0AAV7E2V5"/>
<dbReference type="Proteomes" id="UP000825729">
    <property type="component" value="Unassembled WGS sequence"/>
</dbReference>
<keyword evidence="2" id="KW-0677">Repeat</keyword>
<comment type="caution">
    <text evidence="5">The sequence shown here is derived from an EMBL/GenBank/DDBJ whole genome shotgun (WGS) entry which is preliminary data.</text>
</comment>
<proteinExistence type="inferred from homology"/>
<evidence type="ECO:0000256" key="1">
    <source>
        <dbReference type="ARBA" id="ARBA00007626"/>
    </source>
</evidence>